<feature type="domain" description="Glycosyl-hydrolase family 116 N-terminal" evidence="1">
    <location>
        <begin position="2"/>
        <end position="49"/>
    </location>
</feature>
<dbReference type="RefSeq" id="XP_052115259.1">
    <property type="nucleotide sequence ID" value="XM_052259299.1"/>
</dbReference>
<keyword evidence="2" id="KW-1185">Reference proteome</keyword>
<dbReference type="Pfam" id="PF12215">
    <property type="entry name" value="Glyco_hydr_116N"/>
    <property type="match status" value="1"/>
</dbReference>
<sequence length="138" mass="16191">MAFNLAWSSPKVKFSKGSTFHRRYTKFYGTSEGAAKELAHDALTQYKRWEEDIEKWQNPILQDELLPAWYKFTLFNELYFSCCWRNNLDCTRSSATCKEGKRSTSKIRLQRGGRRQKEGARSWCLGSIDVDVPLFYVI</sequence>
<dbReference type="PANTHER" id="PTHR12654:SF0">
    <property type="entry name" value="NON-LYSOSOMAL GLUCOSYLCERAMIDASE"/>
    <property type="match status" value="1"/>
</dbReference>
<dbReference type="InterPro" id="IPR024462">
    <property type="entry name" value="GH116_N"/>
</dbReference>
<organism evidence="2 3">
    <name type="scientific">Arachis duranensis</name>
    <name type="common">Wild peanut</name>
    <dbReference type="NCBI Taxonomy" id="130453"/>
    <lineage>
        <taxon>Eukaryota</taxon>
        <taxon>Viridiplantae</taxon>
        <taxon>Streptophyta</taxon>
        <taxon>Embryophyta</taxon>
        <taxon>Tracheophyta</taxon>
        <taxon>Spermatophyta</taxon>
        <taxon>Magnoliopsida</taxon>
        <taxon>eudicotyledons</taxon>
        <taxon>Gunneridae</taxon>
        <taxon>Pentapetalae</taxon>
        <taxon>rosids</taxon>
        <taxon>fabids</taxon>
        <taxon>Fabales</taxon>
        <taxon>Fabaceae</taxon>
        <taxon>Papilionoideae</taxon>
        <taxon>50 kb inversion clade</taxon>
        <taxon>dalbergioids sensu lato</taxon>
        <taxon>Dalbergieae</taxon>
        <taxon>Pterocarpus clade</taxon>
        <taxon>Arachis</taxon>
    </lineage>
</organism>
<dbReference type="RefSeq" id="XP_052115260.1">
    <property type="nucleotide sequence ID" value="XM_052259300.1"/>
</dbReference>
<gene>
    <name evidence="3 4" type="primary">LOC107478438</name>
</gene>
<reference evidence="2" key="1">
    <citation type="journal article" date="2016" name="Nat. Genet.">
        <title>The genome sequences of Arachis duranensis and Arachis ipaensis, the diploid ancestors of cultivated peanut.</title>
        <authorList>
            <person name="Bertioli D.J."/>
            <person name="Cannon S.B."/>
            <person name="Froenicke L."/>
            <person name="Huang G."/>
            <person name="Farmer A.D."/>
            <person name="Cannon E.K."/>
            <person name="Liu X."/>
            <person name="Gao D."/>
            <person name="Clevenger J."/>
            <person name="Dash S."/>
            <person name="Ren L."/>
            <person name="Moretzsohn M.C."/>
            <person name="Shirasawa K."/>
            <person name="Huang W."/>
            <person name="Vidigal B."/>
            <person name="Abernathy B."/>
            <person name="Chu Y."/>
            <person name="Niederhuth C.E."/>
            <person name="Umale P."/>
            <person name="Araujo A.C."/>
            <person name="Kozik A."/>
            <person name="Kim K.D."/>
            <person name="Burow M.D."/>
            <person name="Varshney R.K."/>
            <person name="Wang X."/>
            <person name="Zhang X."/>
            <person name="Barkley N."/>
            <person name="Guimaraes P.M."/>
            <person name="Isobe S."/>
            <person name="Guo B."/>
            <person name="Liao B."/>
            <person name="Stalker H.T."/>
            <person name="Schmitz R.J."/>
            <person name="Scheffler B.E."/>
            <person name="Leal-Bertioli S.C."/>
            <person name="Xun X."/>
            <person name="Jackson S.A."/>
            <person name="Michelmore R."/>
            <person name="Ozias-Akins P."/>
        </authorList>
    </citation>
    <scope>NUCLEOTIDE SEQUENCE [LARGE SCALE GENOMIC DNA]</scope>
    <source>
        <strain evidence="2">cv. V14167</strain>
    </source>
</reference>
<dbReference type="AlphaFoldDB" id="A0A9C6TV73"/>
<accession>A0A9C6TV73</accession>
<reference evidence="3 4" key="2">
    <citation type="submission" date="2025-04" db="UniProtKB">
        <authorList>
            <consortium name="RefSeq"/>
        </authorList>
    </citation>
    <scope>IDENTIFICATION</scope>
    <source>
        <tissue evidence="3 4">Whole plant</tissue>
    </source>
</reference>
<dbReference type="GeneID" id="107478438"/>
<evidence type="ECO:0000313" key="2">
    <source>
        <dbReference type="Proteomes" id="UP000515211"/>
    </source>
</evidence>
<dbReference type="InterPro" id="IPR052566">
    <property type="entry name" value="Non-lysos_glucosylceramidase"/>
</dbReference>
<evidence type="ECO:0000313" key="3">
    <source>
        <dbReference type="RefSeq" id="XP_052115259.1"/>
    </source>
</evidence>
<dbReference type="GO" id="GO:0008422">
    <property type="term" value="F:beta-glucosidase activity"/>
    <property type="evidence" value="ECO:0007669"/>
    <property type="project" value="TreeGrafter"/>
</dbReference>
<dbReference type="PANTHER" id="PTHR12654">
    <property type="entry name" value="BILE ACID BETA-GLUCOSIDASE-RELATED"/>
    <property type="match status" value="1"/>
</dbReference>
<evidence type="ECO:0000313" key="4">
    <source>
        <dbReference type="RefSeq" id="XP_052115260.1"/>
    </source>
</evidence>
<dbReference type="Proteomes" id="UP000515211">
    <property type="component" value="Chromosome 3"/>
</dbReference>
<name>A0A9C6TV73_ARADU</name>
<evidence type="ECO:0000259" key="1">
    <source>
        <dbReference type="Pfam" id="PF12215"/>
    </source>
</evidence>
<proteinExistence type="predicted"/>
<protein>
    <submittedName>
        <fullName evidence="3 4">Uncharacterized protein LOC107478438 isoform X1</fullName>
    </submittedName>
</protein>